<dbReference type="GO" id="GO:0015035">
    <property type="term" value="F:protein-disulfide reductase activity"/>
    <property type="evidence" value="ECO:0007669"/>
    <property type="project" value="UniProtKB-UniRule"/>
</dbReference>
<dbReference type="EMBL" id="CP001281">
    <property type="protein sequence ID" value="ACR01895.1"/>
    <property type="molecule type" value="Genomic_DNA"/>
</dbReference>
<comment type="similarity">
    <text evidence="2 14">Belongs to the DsbB family.</text>
</comment>
<proteinExistence type="inferred from homology"/>
<keyword evidence="6 14" id="KW-0812">Transmembrane</keyword>
<comment type="subcellular location">
    <subcellularLocation>
        <location evidence="1 14">Cell inner membrane</location>
        <topology evidence="1 14">Multi-pass membrane protein</topology>
    </subcellularLocation>
</comment>
<keyword evidence="8 14" id="KW-1133">Transmembrane helix</keyword>
<dbReference type="OrthoDB" id="3711263at2"/>
<dbReference type="eggNOG" id="COG1495">
    <property type="taxonomic scope" value="Bacteria"/>
</dbReference>
<feature type="topological domain" description="Cytoplasmic" evidence="14">
    <location>
        <begin position="68"/>
        <end position="73"/>
    </location>
</feature>
<feature type="transmembrane region" description="Helical" evidence="15">
    <location>
        <begin position="46"/>
        <end position="67"/>
    </location>
</feature>
<protein>
    <recommendedName>
        <fullName evidence="14">Disulfide bond formation protein B</fullName>
    </recommendedName>
    <alternativeName>
        <fullName evidence="14">Disulfide oxidoreductase</fullName>
    </alternativeName>
</protein>
<gene>
    <name evidence="14" type="primary">dsbB</name>
    <name evidence="16" type="ordered locus">Tmz1t_3300</name>
    <name evidence="17" type="ORF">E6Q80_08710</name>
</gene>
<feature type="transmembrane region" description="Helical" evidence="15">
    <location>
        <begin position="74"/>
        <end position="91"/>
    </location>
</feature>
<dbReference type="STRING" id="85643.Tmz1t_3300"/>
<evidence type="ECO:0000256" key="13">
    <source>
        <dbReference type="ARBA" id="ARBA00023284"/>
    </source>
</evidence>
<evidence type="ECO:0000256" key="7">
    <source>
        <dbReference type="ARBA" id="ARBA00022982"/>
    </source>
</evidence>
<evidence type="ECO:0000313" key="17">
    <source>
        <dbReference type="EMBL" id="TXH85881.1"/>
    </source>
</evidence>
<keyword evidence="4 14" id="KW-1003">Cell membrane</keyword>
<feature type="transmembrane region" description="Helical" evidence="15">
    <location>
        <begin position="12"/>
        <end position="34"/>
    </location>
</feature>
<dbReference type="GO" id="GO:0006457">
    <property type="term" value="P:protein folding"/>
    <property type="evidence" value="ECO:0007669"/>
    <property type="project" value="InterPro"/>
</dbReference>
<accession>A0A5C7STB2</accession>
<evidence type="ECO:0000256" key="4">
    <source>
        <dbReference type="ARBA" id="ARBA00022475"/>
    </source>
</evidence>
<dbReference type="InterPro" id="IPR023380">
    <property type="entry name" value="DsbB-like_sf"/>
</dbReference>
<evidence type="ECO:0000256" key="14">
    <source>
        <dbReference type="HAMAP-Rule" id="MF_00286"/>
    </source>
</evidence>
<dbReference type="PANTHER" id="PTHR36570:SF3">
    <property type="entry name" value="DISULFIDE BOND FORMATION PROTEIN B"/>
    <property type="match status" value="1"/>
</dbReference>
<dbReference type="EMBL" id="SSFD01000127">
    <property type="protein sequence ID" value="TXH85881.1"/>
    <property type="molecule type" value="Genomic_DNA"/>
</dbReference>
<evidence type="ECO:0000256" key="8">
    <source>
        <dbReference type="ARBA" id="ARBA00022989"/>
    </source>
</evidence>
<evidence type="ECO:0000256" key="1">
    <source>
        <dbReference type="ARBA" id="ARBA00004429"/>
    </source>
</evidence>
<dbReference type="HOGENOM" id="CLU_098660_1_0_4"/>
<feature type="topological domain" description="Periplasmic" evidence="14">
    <location>
        <begin position="33"/>
        <end position="50"/>
    </location>
</feature>
<dbReference type="HAMAP" id="MF_00286">
    <property type="entry name" value="DsbB"/>
    <property type="match status" value="1"/>
</dbReference>
<evidence type="ECO:0000256" key="10">
    <source>
        <dbReference type="ARBA" id="ARBA00023136"/>
    </source>
</evidence>
<name>C4KC14_THASP</name>
<evidence type="ECO:0000256" key="3">
    <source>
        <dbReference type="ARBA" id="ARBA00022448"/>
    </source>
</evidence>
<dbReference type="AlphaFoldDB" id="C4KC14"/>
<dbReference type="GO" id="GO:0009055">
    <property type="term" value="F:electron transfer activity"/>
    <property type="evidence" value="ECO:0007669"/>
    <property type="project" value="UniProtKB-UniRule"/>
</dbReference>
<dbReference type="Proteomes" id="UP000002186">
    <property type="component" value="Chromosome"/>
</dbReference>
<evidence type="ECO:0000256" key="11">
    <source>
        <dbReference type="ARBA" id="ARBA00023157"/>
    </source>
</evidence>
<evidence type="ECO:0000256" key="12">
    <source>
        <dbReference type="ARBA" id="ARBA00023186"/>
    </source>
</evidence>
<keyword evidence="9 14" id="KW-0560">Oxidoreductase</keyword>
<evidence type="ECO:0000313" key="18">
    <source>
        <dbReference type="Proteomes" id="UP000002186"/>
    </source>
</evidence>
<evidence type="ECO:0000256" key="6">
    <source>
        <dbReference type="ARBA" id="ARBA00022692"/>
    </source>
</evidence>
<reference evidence="17 19" key="3">
    <citation type="submission" date="2018-09" db="EMBL/GenBank/DDBJ databases">
        <title>Metagenome Assembled Genomes from an Advanced Water Purification Facility.</title>
        <authorList>
            <person name="Stamps B.W."/>
            <person name="Spear J.R."/>
        </authorList>
    </citation>
    <scope>NUCLEOTIDE SEQUENCE [LARGE SCALE GENOMIC DNA]</scope>
    <source>
        <strain evidence="17">Bin_27_1</strain>
    </source>
</reference>
<evidence type="ECO:0000256" key="5">
    <source>
        <dbReference type="ARBA" id="ARBA00022519"/>
    </source>
</evidence>
<evidence type="ECO:0000256" key="9">
    <source>
        <dbReference type="ARBA" id="ARBA00023002"/>
    </source>
</evidence>
<dbReference type="Gene3D" id="1.20.1550.10">
    <property type="entry name" value="DsbB-like"/>
    <property type="match status" value="1"/>
</dbReference>
<dbReference type="Pfam" id="PF02600">
    <property type="entry name" value="DsbB"/>
    <property type="match status" value="1"/>
</dbReference>
<keyword evidence="11 14" id="KW-1015">Disulfide bond</keyword>
<keyword evidence="12 14" id="KW-0143">Chaperone</keyword>
<dbReference type="SUPFAM" id="SSF158442">
    <property type="entry name" value="DsbB-like"/>
    <property type="match status" value="1"/>
</dbReference>
<feature type="disulfide bond" description="Redox-active" evidence="14">
    <location>
        <begin position="42"/>
        <end position="45"/>
    </location>
</feature>
<keyword evidence="18" id="KW-1185">Reference proteome</keyword>
<keyword evidence="5 14" id="KW-0997">Cell inner membrane</keyword>
<evidence type="ECO:0000256" key="15">
    <source>
        <dbReference type="SAM" id="Phobius"/>
    </source>
</evidence>
<evidence type="ECO:0000256" key="2">
    <source>
        <dbReference type="ARBA" id="ARBA00008823"/>
    </source>
</evidence>
<evidence type="ECO:0000313" key="19">
    <source>
        <dbReference type="Proteomes" id="UP000321192"/>
    </source>
</evidence>
<keyword evidence="3 14" id="KW-0813">Transport</keyword>
<dbReference type="Proteomes" id="UP000321192">
    <property type="component" value="Unassembled WGS sequence"/>
</dbReference>
<dbReference type="KEGG" id="tmz:Tmz1t_3300"/>
<organism evidence="16 18">
    <name type="scientific">Thauera aminoaromatica</name>
    <dbReference type="NCBI Taxonomy" id="164330"/>
    <lineage>
        <taxon>Bacteria</taxon>
        <taxon>Pseudomonadati</taxon>
        <taxon>Pseudomonadota</taxon>
        <taxon>Betaproteobacteria</taxon>
        <taxon>Rhodocyclales</taxon>
        <taxon>Zoogloeaceae</taxon>
        <taxon>Thauera</taxon>
    </lineage>
</organism>
<feature type="topological domain" description="Cytoplasmic" evidence="14">
    <location>
        <begin position="1"/>
        <end position="15"/>
    </location>
</feature>
<comment type="function">
    <text evidence="14">Required for disulfide bond formation in some periplasmic proteins. Acts by oxidizing the DsbA protein.</text>
</comment>
<reference evidence="18" key="1">
    <citation type="submission" date="2009-05" db="EMBL/GenBank/DDBJ databases">
        <title>Complete sequence of chromosome of Thauera sp. MZ1T.</title>
        <authorList>
            <consortium name="US DOE Joint Genome Institute"/>
            <person name="Lucas S."/>
            <person name="Copeland A."/>
            <person name="Lapidus A."/>
            <person name="Glavina del Rio T."/>
            <person name="Dalin E."/>
            <person name="Tice H."/>
            <person name="Bruce D."/>
            <person name="Goodwin L."/>
            <person name="Pitluck S."/>
            <person name="Sims D."/>
            <person name="Brettin T."/>
            <person name="Detter J.C."/>
            <person name="Han C."/>
            <person name="Larimer F."/>
            <person name="Land M."/>
            <person name="Hauser L."/>
            <person name="Kyrpides N."/>
            <person name="Mikhailova N."/>
            <person name="Sayler G.S."/>
        </authorList>
    </citation>
    <scope>NUCLEOTIDE SEQUENCE [LARGE SCALE GENOMIC DNA]</scope>
    <source>
        <strain evidence="18">MZ1T</strain>
    </source>
</reference>
<dbReference type="PANTHER" id="PTHR36570">
    <property type="entry name" value="DISULFIDE BOND FORMATION PROTEIN B"/>
    <property type="match status" value="1"/>
</dbReference>
<keyword evidence="7 14" id="KW-0249">Electron transport</keyword>
<reference evidence="16 18" key="2">
    <citation type="journal article" date="2012" name="Stand. Genomic Sci.">
        <title>Complete genome sequence of Thauera aminoaromatica strain MZ1T.</title>
        <authorList>
            <person name="Jiang K."/>
            <person name="Sanseverino J."/>
            <person name="Chauhan A."/>
            <person name="Lucas S."/>
            <person name="Copeland A."/>
            <person name="Lapidus A."/>
            <person name="Del Rio T.G."/>
            <person name="Dalin E."/>
            <person name="Tice H."/>
            <person name="Bruce D."/>
            <person name="Goodwin L."/>
            <person name="Pitluck S."/>
            <person name="Sims D."/>
            <person name="Brettin T."/>
            <person name="Detter J.C."/>
            <person name="Han C."/>
            <person name="Chang Y.J."/>
            <person name="Larimer F."/>
            <person name="Land M."/>
            <person name="Hauser L."/>
            <person name="Kyrpides N.C."/>
            <person name="Mikhailova N."/>
            <person name="Moser S."/>
            <person name="Jegier P."/>
            <person name="Close D."/>
            <person name="Debruyn J.M."/>
            <person name="Wang Y."/>
            <person name="Layton A.C."/>
            <person name="Allen M.S."/>
            <person name="Sayler G.S."/>
        </authorList>
    </citation>
    <scope>NUCLEOTIDE SEQUENCE [LARGE SCALE GENOMIC DNA]</scope>
    <source>
        <strain evidence="16 18">MZ1T</strain>
    </source>
</reference>
<dbReference type="InterPro" id="IPR003752">
    <property type="entry name" value="DiS_bond_form_DsbB/BdbC"/>
</dbReference>
<sequence>MTLLHRILNLPARVLYLALFLVATGLLGFGLYLQHGLGLEPCPMCIMQRYAFATAALIALIAGLHAPGRGGERIYAVLIGAAALTGGMIAARQSWMQLNPPLIPECGPGLEFMLESFPLAQALPMIFRGAGDCTVIEWTFLGLSIANWSLVSFTATVLFAGWMLLRRS</sequence>
<evidence type="ECO:0000313" key="16">
    <source>
        <dbReference type="EMBL" id="ACR01895.1"/>
    </source>
</evidence>
<dbReference type="GO" id="GO:0005886">
    <property type="term" value="C:plasma membrane"/>
    <property type="evidence" value="ECO:0007669"/>
    <property type="project" value="UniProtKB-SubCell"/>
</dbReference>
<dbReference type="InterPro" id="IPR050183">
    <property type="entry name" value="DsbB"/>
</dbReference>
<keyword evidence="10 14" id="KW-0472">Membrane</keyword>
<comment type="caution">
    <text evidence="14">Lacks conserved residue(s) required for the propagation of feature annotation.</text>
</comment>
<feature type="topological domain" description="Cytoplasmic" evidence="14">
    <location>
        <begin position="167"/>
        <end position="168"/>
    </location>
</feature>
<dbReference type="RefSeq" id="WP_004298488.1">
    <property type="nucleotide sequence ID" value="NC_011662.2"/>
</dbReference>
<feature type="transmembrane region" description="Helical" evidence="15">
    <location>
        <begin position="145"/>
        <end position="165"/>
    </location>
</feature>
<accession>C4KC14</accession>
<keyword evidence="13 14" id="KW-0676">Redox-active center</keyword>
<dbReference type="InterPro" id="IPR022920">
    <property type="entry name" value="Disulphide_bond_form_DsbB"/>
</dbReference>